<dbReference type="AlphaFoldDB" id="A0A8A1MMK5"/>
<dbReference type="EMBL" id="CP069115">
    <property type="protein sequence ID" value="QSS65317.1"/>
    <property type="molecule type" value="Genomic_DNA"/>
</dbReference>
<dbReference type="VEuPathDB" id="FungiDB:I7I51_06159"/>
<evidence type="ECO:0000256" key="1">
    <source>
        <dbReference type="SAM" id="MobiDB-lite"/>
    </source>
</evidence>
<accession>A0A8A1MMK5</accession>
<sequence length="99" mass="10868">MVEKAVRPKRQRSESPASATRASGIVEIFWQELRAASICFLGEQSSHHSIAVEAVDGDNACLASVESYFERSVNSFLLHPQATTLRSNIMAPTILTHPD</sequence>
<protein>
    <submittedName>
        <fullName evidence="2">Uncharacterized protein</fullName>
    </submittedName>
</protein>
<evidence type="ECO:0000313" key="2">
    <source>
        <dbReference type="EMBL" id="QSS65317.1"/>
    </source>
</evidence>
<organism evidence="2 3">
    <name type="scientific">Ajellomyces capsulatus</name>
    <name type="common">Darling's disease fungus</name>
    <name type="synonym">Histoplasma capsulatum</name>
    <dbReference type="NCBI Taxonomy" id="5037"/>
    <lineage>
        <taxon>Eukaryota</taxon>
        <taxon>Fungi</taxon>
        <taxon>Dikarya</taxon>
        <taxon>Ascomycota</taxon>
        <taxon>Pezizomycotina</taxon>
        <taxon>Eurotiomycetes</taxon>
        <taxon>Eurotiomycetidae</taxon>
        <taxon>Onygenales</taxon>
        <taxon>Ajellomycetaceae</taxon>
        <taxon>Histoplasma</taxon>
    </lineage>
</organism>
<feature type="region of interest" description="Disordered" evidence="1">
    <location>
        <begin position="1"/>
        <end position="20"/>
    </location>
</feature>
<name>A0A8A1MMK5_AJECA</name>
<gene>
    <name evidence="2" type="ORF">I7I51_06159</name>
</gene>
<dbReference type="Proteomes" id="UP000663671">
    <property type="component" value="Chromosome 3"/>
</dbReference>
<proteinExistence type="predicted"/>
<evidence type="ECO:0000313" key="3">
    <source>
        <dbReference type="Proteomes" id="UP000663671"/>
    </source>
</evidence>
<reference evidence="2" key="1">
    <citation type="submission" date="2021-01" db="EMBL/GenBank/DDBJ databases">
        <title>Chromosome-level genome assembly of a human fungal pathogen reveals clustering of transcriptionally co-regulated genes.</title>
        <authorList>
            <person name="Voorhies M."/>
            <person name="Cohen S."/>
            <person name="Shea T.P."/>
            <person name="Petrus S."/>
            <person name="Munoz J.F."/>
            <person name="Poplawski S."/>
            <person name="Goldman W.E."/>
            <person name="Michael T."/>
            <person name="Cuomo C.A."/>
            <person name="Sil A."/>
            <person name="Beyhan S."/>
        </authorList>
    </citation>
    <scope>NUCLEOTIDE SEQUENCE</scope>
    <source>
        <strain evidence="2">WU24</strain>
    </source>
</reference>